<protein>
    <recommendedName>
        <fullName evidence="4">DUF5067 domain-containing protein</fullName>
    </recommendedName>
</protein>
<dbReference type="Pfam" id="PF16729">
    <property type="entry name" value="DUF5067"/>
    <property type="match status" value="1"/>
</dbReference>
<dbReference type="Proteomes" id="UP000199095">
    <property type="component" value="Unassembled WGS sequence"/>
</dbReference>
<feature type="domain" description="DUF5067" evidence="4">
    <location>
        <begin position="33"/>
        <end position="156"/>
    </location>
</feature>
<evidence type="ECO:0000256" key="3">
    <source>
        <dbReference type="SAM" id="SignalP"/>
    </source>
</evidence>
<name>A0A1I0J4E7_9BACI</name>
<sequence length="174" mass="18968">MKKLIGFALLVLLLAACGGDGESETSGENATEPETKETSEEETETSNEVFENEDYKFVFGESEQLEGVRGNQVLAIEVEFTNKSDVAESPWMASTIPLSISEVSDVTTETVMGAVGGLPEDYKSDLYRMDEKINSGETVKAILAFELQSPGADIEIVDSKTSGEKFKRIYNTSE</sequence>
<dbReference type="RefSeq" id="WP_093137495.1">
    <property type="nucleotide sequence ID" value="NZ_FOHJ01000015.1"/>
</dbReference>
<evidence type="ECO:0000313" key="6">
    <source>
        <dbReference type="Proteomes" id="UP000199095"/>
    </source>
</evidence>
<reference evidence="6" key="1">
    <citation type="submission" date="2016-10" db="EMBL/GenBank/DDBJ databases">
        <authorList>
            <person name="Varghese N."/>
            <person name="Submissions S."/>
        </authorList>
    </citation>
    <scope>NUCLEOTIDE SEQUENCE [LARGE SCALE GENOMIC DNA]</scope>
    <source>
        <strain evidence="6">CGMCC 1.3566</strain>
    </source>
</reference>
<dbReference type="InterPro" id="IPR031989">
    <property type="entry name" value="DUF5067"/>
</dbReference>
<accession>A0A1I0J4E7</accession>
<feature type="chain" id="PRO_5039575126" description="DUF5067 domain-containing protein" evidence="3">
    <location>
        <begin position="19"/>
        <end position="174"/>
    </location>
</feature>
<dbReference type="Gene3D" id="2.60.40.1240">
    <property type="match status" value="1"/>
</dbReference>
<dbReference type="STRING" id="237682.SAMN05421676_11576"/>
<feature type="region of interest" description="Disordered" evidence="2">
    <location>
        <begin position="20"/>
        <end position="51"/>
    </location>
</feature>
<feature type="signal peptide" evidence="3">
    <location>
        <begin position="1"/>
        <end position="18"/>
    </location>
</feature>
<dbReference type="OrthoDB" id="2721937at2"/>
<dbReference type="EMBL" id="FOHJ01000015">
    <property type="protein sequence ID" value="SEU03973.1"/>
    <property type="molecule type" value="Genomic_DNA"/>
</dbReference>
<dbReference type="AlphaFoldDB" id="A0A1I0J4E7"/>
<evidence type="ECO:0000259" key="4">
    <source>
        <dbReference type="Pfam" id="PF16729"/>
    </source>
</evidence>
<organism evidence="5 6">
    <name type="scientific">Salinibacillus kushneri</name>
    <dbReference type="NCBI Taxonomy" id="237682"/>
    <lineage>
        <taxon>Bacteria</taxon>
        <taxon>Bacillati</taxon>
        <taxon>Bacillota</taxon>
        <taxon>Bacilli</taxon>
        <taxon>Bacillales</taxon>
        <taxon>Bacillaceae</taxon>
        <taxon>Salinibacillus</taxon>
    </lineage>
</organism>
<evidence type="ECO:0000256" key="2">
    <source>
        <dbReference type="SAM" id="MobiDB-lite"/>
    </source>
</evidence>
<evidence type="ECO:0000256" key="1">
    <source>
        <dbReference type="ARBA" id="ARBA00022729"/>
    </source>
</evidence>
<dbReference type="InterPro" id="IPR029050">
    <property type="entry name" value="Immunoprotect_excell_Ig-like"/>
</dbReference>
<proteinExistence type="predicted"/>
<keyword evidence="6" id="KW-1185">Reference proteome</keyword>
<gene>
    <name evidence="5" type="ORF">SAMN05421676_11576</name>
</gene>
<keyword evidence="1 3" id="KW-0732">Signal</keyword>
<dbReference type="PROSITE" id="PS51257">
    <property type="entry name" value="PROKAR_LIPOPROTEIN"/>
    <property type="match status" value="1"/>
</dbReference>
<evidence type="ECO:0000313" key="5">
    <source>
        <dbReference type="EMBL" id="SEU03973.1"/>
    </source>
</evidence>